<feature type="compositionally biased region" description="Basic and acidic residues" evidence="7">
    <location>
        <begin position="128"/>
        <end position="139"/>
    </location>
</feature>
<name>A0A3B4T552_SERDU</name>
<feature type="compositionally biased region" description="Basic and acidic residues" evidence="7">
    <location>
        <begin position="55"/>
        <end position="72"/>
    </location>
</feature>
<accession>A0A3B4T552</accession>
<keyword evidence="1" id="KW-0479">Metal-binding</keyword>
<evidence type="ECO:0000313" key="10">
    <source>
        <dbReference type="Proteomes" id="UP000261420"/>
    </source>
</evidence>
<evidence type="ECO:0000256" key="5">
    <source>
        <dbReference type="ARBA" id="ARBA00023242"/>
    </source>
</evidence>
<feature type="domain" description="C2H2-type" evidence="8">
    <location>
        <begin position="165"/>
        <end position="192"/>
    </location>
</feature>
<dbReference type="PROSITE" id="PS50157">
    <property type="entry name" value="ZINC_FINGER_C2H2_2"/>
    <property type="match status" value="4"/>
</dbReference>
<dbReference type="Ensembl" id="ENSSDUT00000001129.1">
    <property type="protein sequence ID" value="ENSSDUP00000001082.1"/>
    <property type="gene ID" value="ENSSDUG00000000871.1"/>
</dbReference>
<dbReference type="Pfam" id="PF00096">
    <property type="entry name" value="zf-C2H2"/>
    <property type="match status" value="4"/>
</dbReference>
<feature type="region of interest" description="Disordered" evidence="7">
    <location>
        <begin position="32"/>
        <end position="155"/>
    </location>
</feature>
<feature type="domain" description="C2H2-type" evidence="8">
    <location>
        <begin position="193"/>
        <end position="220"/>
    </location>
</feature>
<organism evidence="9 10">
    <name type="scientific">Seriola dumerili</name>
    <name type="common">Greater amberjack</name>
    <name type="synonym">Caranx dumerili</name>
    <dbReference type="NCBI Taxonomy" id="41447"/>
    <lineage>
        <taxon>Eukaryota</taxon>
        <taxon>Metazoa</taxon>
        <taxon>Chordata</taxon>
        <taxon>Craniata</taxon>
        <taxon>Vertebrata</taxon>
        <taxon>Euteleostomi</taxon>
        <taxon>Actinopterygii</taxon>
        <taxon>Neopterygii</taxon>
        <taxon>Teleostei</taxon>
        <taxon>Neoteleostei</taxon>
        <taxon>Acanthomorphata</taxon>
        <taxon>Carangaria</taxon>
        <taxon>Carangiformes</taxon>
        <taxon>Carangidae</taxon>
        <taxon>Seriola</taxon>
    </lineage>
</organism>
<keyword evidence="10" id="KW-1185">Reference proteome</keyword>
<reference evidence="9" key="2">
    <citation type="submission" date="2025-09" db="UniProtKB">
        <authorList>
            <consortium name="Ensembl"/>
        </authorList>
    </citation>
    <scope>IDENTIFICATION</scope>
</reference>
<dbReference type="FunFam" id="3.30.160.60:FF:000624">
    <property type="entry name" value="zinc finger protein 697"/>
    <property type="match status" value="1"/>
</dbReference>
<dbReference type="GO" id="GO:0000978">
    <property type="term" value="F:RNA polymerase II cis-regulatory region sequence-specific DNA binding"/>
    <property type="evidence" value="ECO:0007669"/>
    <property type="project" value="TreeGrafter"/>
</dbReference>
<evidence type="ECO:0000313" key="9">
    <source>
        <dbReference type="Ensembl" id="ENSSDUP00000001082.1"/>
    </source>
</evidence>
<dbReference type="Gene3D" id="3.30.160.60">
    <property type="entry name" value="Classic Zinc Finger"/>
    <property type="match status" value="5"/>
</dbReference>
<evidence type="ECO:0000256" key="2">
    <source>
        <dbReference type="ARBA" id="ARBA00022737"/>
    </source>
</evidence>
<evidence type="ECO:0000259" key="8">
    <source>
        <dbReference type="PROSITE" id="PS50157"/>
    </source>
</evidence>
<dbReference type="STRING" id="41447.ENSSDUP00000001082"/>
<dbReference type="GO" id="GO:0000981">
    <property type="term" value="F:DNA-binding transcription factor activity, RNA polymerase II-specific"/>
    <property type="evidence" value="ECO:0007669"/>
    <property type="project" value="TreeGrafter"/>
</dbReference>
<dbReference type="GeneTree" id="ENSGT00940000162287"/>
<keyword evidence="2" id="KW-0677">Repeat</keyword>
<reference evidence="9" key="1">
    <citation type="submission" date="2025-08" db="UniProtKB">
        <authorList>
            <consortium name="Ensembl"/>
        </authorList>
    </citation>
    <scope>IDENTIFICATION</scope>
</reference>
<dbReference type="OMA" id="ICFRERW"/>
<feature type="domain" description="C2H2-type" evidence="8">
    <location>
        <begin position="220"/>
        <end position="247"/>
    </location>
</feature>
<evidence type="ECO:0000256" key="3">
    <source>
        <dbReference type="ARBA" id="ARBA00022771"/>
    </source>
</evidence>
<proteinExistence type="predicted"/>
<feature type="domain" description="C2H2-type" evidence="8">
    <location>
        <begin position="248"/>
        <end position="275"/>
    </location>
</feature>
<dbReference type="SUPFAM" id="SSF57667">
    <property type="entry name" value="beta-beta-alpha zinc fingers"/>
    <property type="match status" value="3"/>
</dbReference>
<dbReference type="GO" id="GO:0008270">
    <property type="term" value="F:zinc ion binding"/>
    <property type="evidence" value="ECO:0007669"/>
    <property type="project" value="UniProtKB-KW"/>
</dbReference>
<feature type="compositionally biased region" description="Polar residues" evidence="7">
    <location>
        <begin position="90"/>
        <end position="99"/>
    </location>
</feature>
<keyword evidence="3 6" id="KW-0863">Zinc-finger</keyword>
<dbReference type="AlphaFoldDB" id="A0A3B4T552"/>
<protein>
    <recommendedName>
        <fullName evidence="8">C2H2-type domain-containing protein</fullName>
    </recommendedName>
</protein>
<evidence type="ECO:0000256" key="4">
    <source>
        <dbReference type="ARBA" id="ARBA00022833"/>
    </source>
</evidence>
<dbReference type="PANTHER" id="PTHR24388:SF53">
    <property type="entry name" value="CHORION TRANSCRIPTION FACTOR CF2-RELATED"/>
    <property type="match status" value="1"/>
</dbReference>
<evidence type="ECO:0000256" key="7">
    <source>
        <dbReference type="SAM" id="MobiDB-lite"/>
    </source>
</evidence>
<dbReference type="Proteomes" id="UP000261420">
    <property type="component" value="Unplaced"/>
</dbReference>
<keyword evidence="5" id="KW-0539">Nucleus</keyword>
<dbReference type="PANTHER" id="PTHR24388">
    <property type="entry name" value="ZINC FINGER PROTEIN"/>
    <property type="match status" value="1"/>
</dbReference>
<dbReference type="InterPro" id="IPR013087">
    <property type="entry name" value="Znf_C2H2_type"/>
</dbReference>
<keyword evidence="4" id="KW-0862">Zinc</keyword>
<evidence type="ECO:0000256" key="6">
    <source>
        <dbReference type="PROSITE-ProRule" id="PRU00042"/>
    </source>
</evidence>
<sequence>MGRHTGEKRFSCSVCDRRFTWLSGVKRHKCVDDTLVSVGETEADGEDFGGSEPTRNSDPDRHLQPGIDDKASDSFGPETEDSDGDWQETRGPQSSSSSTEQRKTAADGEDGGGSDTDDKTSDSSVSETETRDDHWKDSGEPPPGLDSLSKRPTKEQNTANCNYNYSCSHCGQGFEQKRQRQEHMKIHTGEKLFSCSVCGEGFAKRASLTLHMMCHTVESLHCSVCNTEFSDRESLVQHMRIHTRQTQFNCEICGKEFAWRRNLTRHMEVHAKEEHHGCSDRESTSHDELNNHGCGNNIKYTVFHQR</sequence>
<evidence type="ECO:0000256" key="1">
    <source>
        <dbReference type="ARBA" id="ARBA00022723"/>
    </source>
</evidence>
<dbReference type="FunFam" id="3.30.160.60:FF:000110">
    <property type="entry name" value="Zinc finger protein-like"/>
    <property type="match status" value="1"/>
</dbReference>
<dbReference type="InterPro" id="IPR050527">
    <property type="entry name" value="Snail/Krueppel_Znf"/>
</dbReference>
<dbReference type="InterPro" id="IPR036236">
    <property type="entry name" value="Znf_C2H2_sf"/>
</dbReference>
<dbReference type="PROSITE" id="PS00028">
    <property type="entry name" value="ZINC_FINGER_C2H2_1"/>
    <property type="match status" value="4"/>
</dbReference>
<dbReference type="SMART" id="SM00355">
    <property type="entry name" value="ZnF_C2H2"/>
    <property type="match status" value="5"/>
</dbReference>